<evidence type="ECO:0000259" key="5">
    <source>
        <dbReference type="Pfam" id="PF00389"/>
    </source>
</evidence>
<evidence type="ECO:0000256" key="1">
    <source>
        <dbReference type="ARBA" id="ARBA00005854"/>
    </source>
</evidence>
<evidence type="ECO:0000256" key="2">
    <source>
        <dbReference type="ARBA" id="ARBA00023002"/>
    </source>
</evidence>
<proteinExistence type="inferred from homology"/>
<keyword evidence="2 4" id="KW-0560">Oxidoreductase</keyword>
<name>A0A0G1JRP2_9BACT</name>
<dbReference type="SUPFAM" id="SSF51735">
    <property type="entry name" value="NAD(P)-binding Rossmann-fold domains"/>
    <property type="match status" value="1"/>
</dbReference>
<dbReference type="PANTHER" id="PTHR43761:SF1">
    <property type="entry name" value="D-ISOMER SPECIFIC 2-HYDROXYACID DEHYDROGENASE CATALYTIC DOMAIN-CONTAINING PROTEIN-RELATED"/>
    <property type="match status" value="1"/>
</dbReference>
<dbReference type="InterPro" id="IPR036291">
    <property type="entry name" value="NAD(P)-bd_dom_sf"/>
</dbReference>
<dbReference type="InterPro" id="IPR006139">
    <property type="entry name" value="D-isomer_2_OHA_DH_cat_dom"/>
</dbReference>
<dbReference type="InterPro" id="IPR006140">
    <property type="entry name" value="D-isomer_DH_NAD-bd"/>
</dbReference>
<feature type="domain" description="D-isomer specific 2-hydroxyacid dehydrogenase NAD-binding" evidence="6">
    <location>
        <begin position="120"/>
        <end position="292"/>
    </location>
</feature>
<feature type="non-terminal residue" evidence="7">
    <location>
        <position position="1"/>
    </location>
</feature>
<reference evidence="7 8" key="1">
    <citation type="journal article" date="2015" name="Nature">
        <title>rRNA introns, odd ribosomes, and small enigmatic genomes across a large radiation of phyla.</title>
        <authorList>
            <person name="Brown C.T."/>
            <person name="Hug L.A."/>
            <person name="Thomas B.C."/>
            <person name="Sharon I."/>
            <person name="Castelle C.J."/>
            <person name="Singh A."/>
            <person name="Wilkins M.J."/>
            <person name="Williams K.H."/>
            <person name="Banfield J.F."/>
        </authorList>
    </citation>
    <scope>NUCLEOTIDE SEQUENCE [LARGE SCALE GENOMIC DNA]</scope>
</reference>
<dbReference type="GO" id="GO:0051287">
    <property type="term" value="F:NAD binding"/>
    <property type="evidence" value="ECO:0007669"/>
    <property type="project" value="InterPro"/>
</dbReference>
<dbReference type="EMBL" id="LCHM01000013">
    <property type="protein sequence ID" value="KKT38114.1"/>
    <property type="molecule type" value="Genomic_DNA"/>
</dbReference>
<dbReference type="AlphaFoldDB" id="A0A0G1JRP2"/>
<dbReference type="PANTHER" id="PTHR43761">
    <property type="entry name" value="D-ISOMER SPECIFIC 2-HYDROXYACID DEHYDROGENASE FAMILY PROTEIN (AFU_ORTHOLOGUE AFUA_1G13630)"/>
    <property type="match status" value="1"/>
</dbReference>
<sequence length="325" mass="36405">NYMGSSMRMSMFHKLLLLNFEKSNLKPEYWLRIDKISKEKILIKADSPKVKTHLVTADCLLLKLGMGADRALIDSMPNLKYIGMYGTGYGRIDAAYAKKKGITVCNIAGYATEGVAEFVFAALLEHLREITRAKTQVLSGDYSEASYTGTQIKGKTFGVIGLGRIGERVAEIASKGFGANVLYWSRKQKKDAEKSGIKYTELDTLLKISDVLSLHMSFNPETKGFLNEKRIQLIKPKAIIINTAPMELVNITALEKRLKKGDITFILDHSDELDPAVAKRLSKFPNRILYPPIAYTTKEATNLKQNIFISNLENFLKSKPTNKVN</sequence>
<protein>
    <submittedName>
        <fullName evidence="7">Glyoxylate reductase</fullName>
    </submittedName>
</protein>
<organism evidence="7 8">
    <name type="scientific">Candidatus Gottesmanbacteria bacterium GW2011_GWB1_44_11c</name>
    <dbReference type="NCBI Taxonomy" id="1618447"/>
    <lineage>
        <taxon>Bacteria</taxon>
        <taxon>Candidatus Gottesmaniibacteriota</taxon>
    </lineage>
</organism>
<evidence type="ECO:0000259" key="6">
    <source>
        <dbReference type="Pfam" id="PF02826"/>
    </source>
</evidence>
<dbReference type="SUPFAM" id="SSF52283">
    <property type="entry name" value="Formate/glycerate dehydrogenase catalytic domain-like"/>
    <property type="match status" value="1"/>
</dbReference>
<evidence type="ECO:0000256" key="3">
    <source>
        <dbReference type="ARBA" id="ARBA00023027"/>
    </source>
</evidence>
<dbReference type="GO" id="GO:0016616">
    <property type="term" value="F:oxidoreductase activity, acting on the CH-OH group of donors, NAD or NADP as acceptor"/>
    <property type="evidence" value="ECO:0007669"/>
    <property type="project" value="InterPro"/>
</dbReference>
<accession>A0A0G1JRP2</accession>
<evidence type="ECO:0000313" key="8">
    <source>
        <dbReference type="Proteomes" id="UP000034617"/>
    </source>
</evidence>
<dbReference type="InterPro" id="IPR050418">
    <property type="entry name" value="D-iso_2-hydroxyacid_DH_PdxB"/>
</dbReference>
<dbReference type="Proteomes" id="UP000034617">
    <property type="component" value="Unassembled WGS sequence"/>
</dbReference>
<feature type="domain" description="D-isomer specific 2-hydroxyacid dehydrogenase catalytic" evidence="5">
    <location>
        <begin position="48"/>
        <end position="325"/>
    </location>
</feature>
<dbReference type="Pfam" id="PF02826">
    <property type="entry name" value="2-Hacid_dh_C"/>
    <property type="match status" value="1"/>
</dbReference>
<dbReference type="Pfam" id="PF00389">
    <property type="entry name" value="2-Hacid_dh"/>
    <property type="match status" value="1"/>
</dbReference>
<gene>
    <name evidence="7" type="ORF">UW22_C0013G0001</name>
</gene>
<comment type="caution">
    <text evidence="7">The sequence shown here is derived from an EMBL/GenBank/DDBJ whole genome shotgun (WGS) entry which is preliminary data.</text>
</comment>
<keyword evidence="3" id="KW-0520">NAD</keyword>
<evidence type="ECO:0000313" key="7">
    <source>
        <dbReference type="EMBL" id="KKT38114.1"/>
    </source>
</evidence>
<evidence type="ECO:0000256" key="4">
    <source>
        <dbReference type="RuleBase" id="RU003719"/>
    </source>
</evidence>
<comment type="similarity">
    <text evidence="1 4">Belongs to the D-isomer specific 2-hydroxyacid dehydrogenase family.</text>
</comment>
<dbReference type="Gene3D" id="3.40.50.720">
    <property type="entry name" value="NAD(P)-binding Rossmann-like Domain"/>
    <property type="match status" value="2"/>
</dbReference>